<evidence type="ECO:0000313" key="2">
    <source>
        <dbReference type="EMBL" id="MEA9356231.1"/>
    </source>
</evidence>
<evidence type="ECO:0000313" key="3">
    <source>
        <dbReference type="Proteomes" id="UP001302274"/>
    </source>
</evidence>
<name>A0ABU5VT50_9BACT</name>
<gene>
    <name evidence="2" type="ORF">SHI21_08460</name>
</gene>
<feature type="domain" description="Solute-binding protein family 3/N-terminal" evidence="1">
    <location>
        <begin position="21"/>
        <end position="248"/>
    </location>
</feature>
<sequence length="260" mass="30452">MKLYLILFLLFYSLDLVAQESIQVYSPYDSPPYVLNLEKGEGLVFDFVKELNETFKGKYHFVANFVTRGRLKIIFDRKDFAMIVPFVNPVWFDDMAEKKFLWTQEISKDCNVIIYRHDKPLHIKKLDDLTGLSTSVVNGQLNINIQKLYDQKKIRVENANNVVLNFLKLSKRRVDFLVIGYTLADYIIRNNKLFNLEIVETPVDVFNRKILVFSKKDARLGAVLRDQLSLMIKNGKIQKMFNKYELNSHPSICNNKLVIQ</sequence>
<accession>A0ABU5VT50</accession>
<proteinExistence type="predicted"/>
<dbReference type="SUPFAM" id="SSF53850">
    <property type="entry name" value="Periplasmic binding protein-like II"/>
    <property type="match status" value="1"/>
</dbReference>
<dbReference type="SMART" id="SM00062">
    <property type="entry name" value="PBPb"/>
    <property type="match status" value="1"/>
</dbReference>
<dbReference type="RefSeq" id="WP_323575917.1">
    <property type="nucleotide sequence ID" value="NZ_JAYGJQ010000001.1"/>
</dbReference>
<keyword evidence="3" id="KW-1185">Reference proteome</keyword>
<organism evidence="2 3">
    <name type="scientific">Bacteriovorax antarcticus</name>
    <dbReference type="NCBI Taxonomy" id="3088717"/>
    <lineage>
        <taxon>Bacteria</taxon>
        <taxon>Pseudomonadati</taxon>
        <taxon>Bdellovibrionota</taxon>
        <taxon>Bacteriovoracia</taxon>
        <taxon>Bacteriovoracales</taxon>
        <taxon>Bacteriovoracaceae</taxon>
        <taxon>Bacteriovorax</taxon>
    </lineage>
</organism>
<dbReference type="InterPro" id="IPR001638">
    <property type="entry name" value="Solute-binding_3/MltF_N"/>
</dbReference>
<evidence type="ECO:0000259" key="1">
    <source>
        <dbReference type="SMART" id="SM00062"/>
    </source>
</evidence>
<dbReference type="Gene3D" id="3.40.190.10">
    <property type="entry name" value="Periplasmic binding protein-like II"/>
    <property type="match status" value="2"/>
</dbReference>
<dbReference type="Proteomes" id="UP001302274">
    <property type="component" value="Unassembled WGS sequence"/>
</dbReference>
<comment type="caution">
    <text evidence="2">The sequence shown here is derived from an EMBL/GenBank/DDBJ whole genome shotgun (WGS) entry which is preliminary data.</text>
</comment>
<reference evidence="2 3" key="1">
    <citation type="submission" date="2023-11" db="EMBL/GenBank/DDBJ databases">
        <title>A Novel Polar Bacteriovorax (B. antarcticus) Isolated from the Biocrust in Antarctica.</title>
        <authorList>
            <person name="Mun W."/>
            <person name="Choi S.Y."/>
            <person name="Mitchell R.J."/>
        </authorList>
    </citation>
    <scope>NUCLEOTIDE SEQUENCE [LARGE SCALE GENOMIC DNA]</scope>
    <source>
        <strain evidence="2 3">PP10</strain>
    </source>
</reference>
<dbReference type="EMBL" id="JAYGJQ010000001">
    <property type="protein sequence ID" value="MEA9356231.1"/>
    <property type="molecule type" value="Genomic_DNA"/>
</dbReference>
<protein>
    <submittedName>
        <fullName evidence="2">Transporter substrate-binding domain-containing protein</fullName>
    </submittedName>
</protein>